<evidence type="ECO:0000313" key="2">
    <source>
        <dbReference type="EMBL" id="KAJ3215355.1"/>
    </source>
</evidence>
<protein>
    <submittedName>
        <fullName evidence="2">Uncharacterized protein</fullName>
    </submittedName>
</protein>
<dbReference type="AlphaFoldDB" id="A0AAD5XY93"/>
<dbReference type="EMBL" id="JADGJW010000550">
    <property type="protein sequence ID" value="KAJ3215355.1"/>
    <property type="molecule type" value="Genomic_DNA"/>
</dbReference>
<comment type="caution">
    <text evidence="2">The sequence shown here is derived from an EMBL/GenBank/DDBJ whole genome shotgun (WGS) entry which is preliminary data.</text>
</comment>
<gene>
    <name evidence="2" type="ORF">HK099_006415</name>
</gene>
<accession>A0AAD5XY93</accession>
<reference evidence="2" key="1">
    <citation type="submission" date="2020-05" db="EMBL/GenBank/DDBJ databases">
        <title>Phylogenomic resolution of chytrid fungi.</title>
        <authorList>
            <person name="Stajich J.E."/>
            <person name="Amses K."/>
            <person name="Simmons R."/>
            <person name="Seto K."/>
            <person name="Myers J."/>
            <person name="Bonds A."/>
            <person name="Quandt C.A."/>
            <person name="Barry K."/>
            <person name="Liu P."/>
            <person name="Grigoriev I."/>
            <person name="Longcore J.E."/>
            <person name="James T.Y."/>
        </authorList>
    </citation>
    <scope>NUCLEOTIDE SEQUENCE</scope>
    <source>
        <strain evidence="2">JEL0476</strain>
    </source>
</reference>
<feature type="coiled-coil region" evidence="1">
    <location>
        <begin position="33"/>
        <end position="60"/>
    </location>
</feature>
<sequence>MSSIDQVLSTTIDLIHLKNTKNIMVSTDINNLNSKIAKEIDYYNRKIEKLKTEKEKIELDGGTVLNDLDKLILTLNDLIKIKPKVLAEKKKELLNKEPKNKNNVLKNKGDKYEAENENGYKENFYYNLSNKSIYIKEISQEEFNTLPLTLSKYNFHFSKLTNLIGKMGLERVNNGVRKLTKGLVRFQRCLEELKEDEDGRKVYQGSAVYAEEGAFYVRKEDLLGKCQK</sequence>
<name>A0AAD5XY93_9FUNG</name>
<keyword evidence="3" id="KW-1185">Reference proteome</keyword>
<evidence type="ECO:0000256" key="1">
    <source>
        <dbReference type="SAM" id="Coils"/>
    </source>
</evidence>
<evidence type="ECO:0000313" key="3">
    <source>
        <dbReference type="Proteomes" id="UP001211065"/>
    </source>
</evidence>
<proteinExistence type="predicted"/>
<keyword evidence="1" id="KW-0175">Coiled coil</keyword>
<organism evidence="2 3">
    <name type="scientific">Clydaea vesicula</name>
    <dbReference type="NCBI Taxonomy" id="447962"/>
    <lineage>
        <taxon>Eukaryota</taxon>
        <taxon>Fungi</taxon>
        <taxon>Fungi incertae sedis</taxon>
        <taxon>Chytridiomycota</taxon>
        <taxon>Chytridiomycota incertae sedis</taxon>
        <taxon>Chytridiomycetes</taxon>
        <taxon>Lobulomycetales</taxon>
        <taxon>Lobulomycetaceae</taxon>
        <taxon>Clydaea</taxon>
    </lineage>
</organism>
<dbReference type="Proteomes" id="UP001211065">
    <property type="component" value="Unassembled WGS sequence"/>
</dbReference>